<keyword evidence="3" id="KW-1185">Reference proteome</keyword>
<name>A0AA39WF13_9PEZI</name>
<feature type="compositionally biased region" description="Low complexity" evidence="1">
    <location>
        <begin position="101"/>
        <end position="129"/>
    </location>
</feature>
<evidence type="ECO:0000256" key="1">
    <source>
        <dbReference type="SAM" id="MobiDB-lite"/>
    </source>
</evidence>
<dbReference type="AlphaFoldDB" id="A0AA39WF13"/>
<accession>A0AA39WF13</accession>
<feature type="compositionally biased region" description="Low complexity" evidence="1">
    <location>
        <begin position="346"/>
        <end position="357"/>
    </location>
</feature>
<evidence type="ECO:0000313" key="2">
    <source>
        <dbReference type="EMBL" id="KAK0614193.1"/>
    </source>
</evidence>
<dbReference type="Proteomes" id="UP001175000">
    <property type="component" value="Unassembled WGS sequence"/>
</dbReference>
<dbReference type="EMBL" id="JAULSU010000006">
    <property type="protein sequence ID" value="KAK0614193.1"/>
    <property type="molecule type" value="Genomic_DNA"/>
</dbReference>
<comment type="caution">
    <text evidence="2">The sequence shown here is derived from an EMBL/GenBank/DDBJ whole genome shotgun (WGS) entry which is preliminary data.</text>
</comment>
<feature type="region of interest" description="Disordered" evidence="1">
    <location>
        <begin position="93"/>
        <end position="185"/>
    </location>
</feature>
<feature type="compositionally biased region" description="Polar residues" evidence="1">
    <location>
        <begin position="254"/>
        <end position="274"/>
    </location>
</feature>
<gene>
    <name evidence="2" type="ORF">B0T14DRAFT_299431</name>
</gene>
<proteinExistence type="predicted"/>
<feature type="compositionally biased region" description="Low complexity" evidence="1">
    <location>
        <begin position="311"/>
        <end position="321"/>
    </location>
</feature>
<evidence type="ECO:0000313" key="3">
    <source>
        <dbReference type="Proteomes" id="UP001175000"/>
    </source>
</evidence>
<feature type="region of interest" description="Disordered" evidence="1">
    <location>
        <begin position="237"/>
        <end position="380"/>
    </location>
</feature>
<reference evidence="2" key="1">
    <citation type="submission" date="2023-06" db="EMBL/GenBank/DDBJ databases">
        <title>Genome-scale phylogeny and comparative genomics of the fungal order Sordariales.</title>
        <authorList>
            <consortium name="Lawrence Berkeley National Laboratory"/>
            <person name="Hensen N."/>
            <person name="Bonometti L."/>
            <person name="Westerberg I."/>
            <person name="Brannstrom I.O."/>
            <person name="Guillou S."/>
            <person name="Cros-Aarteil S."/>
            <person name="Calhoun S."/>
            <person name="Haridas S."/>
            <person name="Kuo A."/>
            <person name="Mondo S."/>
            <person name="Pangilinan J."/>
            <person name="Riley R."/>
            <person name="Labutti K."/>
            <person name="Andreopoulos B."/>
            <person name="Lipzen A."/>
            <person name="Chen C."/>
            <person name="Yanf M."/>
            <person name="Daum C."/>
            <person name="Ng V."/>
            <person name="Clum A."/>
            <person name="Steindorff A."/>
            <person name="Ohm R."/>
            <person name="Martin F."/>
            <person name="Silar P."/>
            <person name="Natvig D."/>
            <person name="Lalanne C."/>
            <person name="Gautier V."/>
            <person name="Ament-Velasquez S.L."/>
            <person name="Kruys A."/>
            <person name="Hutchinson M.I."/>
            <person name="Powell A.J."/>
            <person name="Barry K."/>
            <person name="Miller A.N."/>
            <person name="Grigoriev I.V."/>
            <person name="Debuchy R."/>
            <person name="Gladieux P."/>
            <person name="Thoren M.H."/>
            <person name="Johannesson H."/>
        </authorList>
    </citation>
    <scope>NUCLEOTIDE SEQUENCE</scope>
    <source>
        <strain evidence="2">CBS 606.72</strain>
    </source>
</reference>
<feature type="compositionally biased region" description="Polar residues" evidence="1">
    <location>
        <begin position="237"/>
        <end position="246"/>
    </location>
</feature>
<feature type="region of interest" description="Disordered" evidence="1">
    <location>
        <begin position="1"/>
        <end position="26"/>
    </location>
</feature>
<protein>
    <submittedName>
        <fullName evidence="2">Uncharacterized protein</fullName>
    </submittedName>
</protein>
<feature type="compositionally biased region" description="Low complexity" evidence="1">
    <location>
        <begin position="276"/>
        <end position="291"/>
    </location>
</feature>
<organism evidence="2 3">
    <name type="scientific">Immersiella caudata</name>
    <dbReference type="NCBI Taxonomy" id="314043"/>
    <lineage>
        <taxon>Eukaryota</taxon>
        <taxon>Fungi</taxon>
        <taxon>Dikarya</taxon>
        <taxon>Ascomycota</taxon>
        <taxon>Pezizomycotina</taxon>
        <taxon>Sordariomycetes</taxon>
        <taxon>Sordariomycetidae</taxon>
        <taxon>Sordariales</taxon>
        <taxon>Lasiosphaeriaceae</taxon>
        <taxon>Immersiella</taxon>
    </lineage>
</organism>
<sequence length="635" mass="66315">MDGALPWVSRRGTPGHNVPRPATSPADIAGLVRDTDLVSFTTRHTSPELTTNHNNLFPGRLGVALQDPSGRTDRIIRFGANPHSLALSTGEHAVKCPEGGSSSPYSSVSPELHSNPRSSTSNASSPRSTCAAPLAGLRPVPGSAATAPVPEIPEPPGPAFANYMTDDIIGHGSAPVRKGPERSGPAFNDHMTEDRGCAPVPGSASRSACTFYHAAAPLLSSSSSSLSSRRGHISTFTYSEGTSSPNHLRRHHQASSSSPASCGYISTSLSSPRDLTSASTTTTMSATPSHSRSPSAVTMPTAGSDDSGLQASTSTSTSTAAPDPSRTNKGKGKEVYTTPPGPSKKTAATAPLPATMASGSSDETVIHRGKKGPASTSSSSGEFCEMFLPSGLFTPSPQKVTKGPALAGAFSAPIFAPFAGPVFPAAADSGGLAGASVDERYAPMHTGEQGRIDASMRPIEHEAASWTASEAFKILAETVPAQYQGNPGFGWVISEVVRLAEERAKAKYGLPDHQTAAIKQYNVPFAGNLPPFQGYLLWRGDGQYTRLVPADLLPPLKGIPATQTNKVGYWVCPPPNAATETGWVYQQSIELEQLRPTSHQGVNDEELQVSLLSFSYLHCAFQPRLPACQCVAASP</sequence>